<dbReference type="RefSeq" id="WP_301244129.1">
    <property type="nucleotide sequence ID" value="NZ_JAROCC010000009.1"/>
</dbReference>
<evidence type="ECO:0000313" key="1">
    <source>
        <dbReference type="EMBL" id="MDN4608202.1"/>
    </source>
</evidence>
<dbReference type="Proteomes" id="UP001175097">
    <property type="component" value="Unassembled WGS sequence"/>
</dbReference>
<gene>
    <name evidence="1" type="primary">pglZ</name>
    <name evidence="1" type="ORF">P5G49_12065</name>
</gene>
<dbReference type="SUPFAM" id="SSF53649">
    <property type="entry name" value="Alkaline phosphatase-like"/>
    <property type="match status" value="1"/>
</dbReference>
<protein>
    <submittedName>
        <fullName evidence="1">BREX-3 system phosphatase PglZ</fullName>
    </submittedName>
</protein>
<keyword evidence="2" id="KW-1185">Reference proteome</keyword>
<name>A0ABT8JT81_9BACL</name>
<dbReference type="EMBL" id="JAROCC010000009">
    <property type="protein sequence ID" value="MDN4608202.1"/>
    <property type="molecule type" value="Genomic_DNA"/>
</dbReference>
<dbReference type="Pfam" id="PF08665">
    <property type="entry name" value="PglZ"/>
    <property type="match status" value="1"/>
</dbReference>
<sequence>MIGLNWSKKIASYFTGNGFIYVVSDEYNLLGQSTIQDILSRQNCTLHFYEDPVIFREYYESEFRHLHRTERSSLLIVISNSQFTRVPYDVYEQAVCVTLSFNKLFPNLEPSIVRQCPGWMYELIYIAQHSIAQGLNSLETTDFLLNDVCGIHASRIYTETDLVKSGLFYYERFDEGLPRFLFERLERLLTLPTKQLSPASITIFQSKKEFHHFLNTKWQQYIHHFVHQANKQVAESYESYTFNLFHDPYVQRYIDTAVEPVEVPNDIRFEQWMLPGLLIQEEKISIEHSPFKEEYTSFERNDWLCFANELGLLQQQHLKEGKYHESFQTNVAKANEAFKRWMFENFQQLRSLPVVPKPKMVHQIPHYLARQADQKIALVVLDGMSFTQWHLIKDYLHSPAWHFEEDAVFAWVPSVTSVSRQALFSGHEPRFFANTITSTHKEKALWTAFWEEQGFSKQNIAFEKSLGLSAYNQQQLAYQFSPAIRIYGAVIDVIDQFMHGAAQGIQTVQSELNTWLHSQYLTSFIGDLMTAGFQVYLTADHGNVECIGRGRISQGVTVESKGERARIYSSLNIRNHTANEQQDTMIWDDTSLPNDYHVLLAENNGAFVPNHQKIVTHGGIHIEEVIVPFIKVSR</sequence>
<reference evidence="1" key="1">
    <citation type="submission" date="2023-03" db="EMBL/GenBank/DDBJ databases">
        <title>MT1 and MT2 Draft Genomes of Novel Species.</title>
        <authorList>
            <person name="Venkateswaran K."/>
        </authorList>
    </citation>
    <scope>NUCLEOTIDE SEQUENCE</scope>
    <source>
        <strain evidence="1">F6_3S_P_2</strain>
    </source>
</reference>
<organism evidence="1 2">
    <name type="scientific">Sporosarcina highlanderae</name>
    <dbReference type="NCBI Taxonomy" id="3035916"/>
    <lineage>
        <taxon>Bacteria</taxon>
        <taxon>Bacillati</taxon>
        <taxon>Bacillota</taxon>
        <taxon>Bacilli</taxon>
        <taxon>Bacillales</taxon>
        <taxon>Caryophanaceae</taxon>
        <taxon>Sporosarcina</taxon>
    </lineage>
</organism>
<accession>A0ABT8JT81</accession>
<evidence type="ECO:0000313" key="2">
    <source>
        <dbReference type="Proteomes" id="UP001175097"/>
    </source>
</evidence>
<comment type="caution">
    <text evidence="1">The sequence shown here is derived from an EMBL/GenBank/DDBJ whole genome shotgun (WGS) entry which is preliminary data.</text>
</comment>
<dbReference type="NCBIfam" id="NF033449">
    <property type="entry name" value="BREX_PglZ_3"/>
    <property type="match status" value="1"/>
</dbReference>
<dbReference type="InterPro" id="IPR017850">
    <property type="entry name" value="Alkaline_phosphatase_core_sf"/>
</dbReference>
<proteinExistence type="predicted"/>